<dbReference type="Gene3D" id="3.40.630.40">
    <property type="entry name" value="Zn-dependent exopeptidases"/>
    <property type="match status" value="1"/>
</dbReference>
<evidence type="ECO:0000259" key="2">
    <source>
        <dbReference type="SMART" id="SM00646"/>
    </source>
</evidence>
<organism evidence="3 4">
    <name type="scientific">Paenibacillus provencensis</name>
    <dbReference type="NCBI Taxonomy" id="441151"/>
    <lineage>
        <taxon>Bacteria</taxon>
        <taxon>Bacillati</taxon>
        <taxon>Bacillota</taxon>
        <taxon>Bacilli</taxon>
        <taxon>Bacillales</taxon>
        <taxon>Paenibacillaceae</taxon>
        <taxon>Paenibacillus</taxon>
    </lineage>
</organism>
<dbReference type="Proteomes" id="UP001597169">
    <property type="component" value="Unassembled WGS sequence"/>
</dbReference>
<evidence type="ECO:0000313" key="4">
    <source>
        <dbReference type="Proteomes" id="UP001597169"/>
    </source>
</evidence>
<dbReference type="Pfam" id="PF01520">
    <property type="entry name" value="Amidase_3"/>
    <property type="match status" value="1"/>
</dbReference>
<dbReference type="SUPFAM" id="SSF53187">
    <property type="entry name" value="Zn-dependent exopeptidases"/>
    <property type="match status" value="1"/>
</dbReference>
<proteinExistence type="predicted"/>
<dbReference type="SMART" id="SM00646">
    <property type="entry name" value="Ami_3"/>
    <property type="match status" value="1"/>
</dbReference>
<dbReference type="EMBL" id="JBHTKX010000001">
    <property type="protein sequence ID" value="MFD1126653.1"/>
    <property type="molecule type" value="Genomic_DNA"/>
</dbReference>
<dbReference type="PANTHER" id="PTHR30404:SF0">
    <property type="entry name" value="N-ACETYLMURAMOYL-L-ALANINE AMIDASE AMIC"/>
    <property type="match status" value="1"/>
</dbReference>
<dbReference type="InterPro" id="IPR050695">
    <property type="entry name" value="N-acetylmuramoyl_amidase_3"/>
</dbReference>
<keyword evidence="4" id="KW-1185">Reference proteome</keyword>
<reference evidence="4" key="1">
    <citation type="journal article" date="2019" name="Int. J. Syst. Evol. Microbiol.">
        <title>The Global Catalogue of Microorganisms (GCM) 10K type strain sequencing project: providing services to taxonomists for standard genome sequencing and annotation.</title>
        <authorList>
            <consortium name="The Broad Institute Genomics Platform"/>
            <consortium name="The Broad Institute Genome Sequencing Center for Infectious Disease"/>
            <person name="Wu L."/>
            <person name="Ma J."/>
        </authorList>
    </citation>
    <scope>NUCLEOTIDE SEQUENCE [LARGE SCALE GENOMIC DNA]</scope>
    <source>
        <strain evidence="4">CCUG 53519</strain>
    </source>
</reference>
<dbReference type="PANTHER" id="PTHR30404">
    <property type="entry name" value="N-ACETYLMURAMOYL-L-ALANINE AMIDASE"/>
    <property type="match status" value="1"/>
</dbReference>
<gene>
    <name evidence="3" type="ORF">ACFQ3J_00495</name>
</gene>
<name>A0ABW3PRA4_9BACL</name>
<comment type="caution">
    <text evidence="3">The sequence shown here is derived from an EMBL/GenBank/DDBJ whole genome shotgun (WGS) entry which is preliminary data.</text>
</comment>
<evidence type="ECO:0000256" key="1">
    <source>
        <dbReference type="ARBA" id="ARBA00022801"/>
    </source>
</evidence>
<dbReference type="GO" id="GO:0008745">
    <property type="term" value="F:N-acetylmuramoyl-L-alanine amidase activity"/>
    <property type="evidence" value="ECO:0007669"/>
    <property type="project" value="UniProtKB-EC"/>
</dbReference>
<sequence>MAKKKLKFDPGHGGGDPGAMSAYGKEKVFVLILAQKVAELFKGHKHIEISFTRTGDTYPSLTDRVAQAEREKVDGFISFHANSAADSAANGTETYYSRANSKAFAEIMHKHIKSATKLRDRGVKTANFQVIKQTTMPAILLEIGFISSPIDGPKLFNASFQDAVALSIAEGICEYYNVPFKEGATEEVKKKVTEFKINLDNKKVEQGVLIDGRSYVPATMLSHHLGHRIFWDNQNKILDVYKDGEK</sequence>
<protein>
    <submittedName>
        <fullName evidence="3">N-acetylmuramoyl-L-alanine amidase</fullName>
        <ecNumber evidence="3">3.5.1.28</ecNumber>
    </submittedName>
</protein>
<accession>A0ABW3PRA4</accession>
<dbReference type="EC" id="3.5.1.28" evidence="3"/>
<dbReference type="InterPro" id="IPR002508">
    <property type="entry name" value="MurNAc-LAA_cat"/>
</dbReference>
<keyword evidence="1 3" id="KW-0378">Hydrolase</keyword>
<dbReference type="CDD" id="cd02696">
    <property type="entry name" value="MurNAc-LAA"/>
    <property type="match status" value="1"/>
</dbReference>
<dbReference type="RefSeq" id="WP_379292268.1">
    <property type="nucleotide sequence ID" value="NZ_JBHTKX010000001.1"/>
</dbReference>
<evidence type="ECO:0000313" key="3">
    <source>
        <dbReference type="EMBL" id="MFD1126653.1"/>
    </source>
</evidence>
<feature type="domain" description="MurNAc-LAA" evidence="2">
    <location>
        <begin position="65"/>
        <end position="173"/>
    </location>
</feature>